<dbReference type="PANTHER" id="PTHR42850:SF4">
    <property type="entry name" value="ZINC-DEPENDENT ENDOPOLYPHOSPHATASE"/>
    <property type="match status" value="1"/>
</dbReference>
<name>A0A9D2NU43_9FIRM</name>
<dbReference type="AlphaFoldDB" id="A0A9D2NU43"/>
<organism evidence="2 3">
    <name type="scientific">Candidatus Mediterraneibacter faecigallinarum</name>
    <dbReference type="NCBI Taxonomy" id="2838669"/>
    <lineage>
        <taxon>Bacteria</taxon>
        <taxon>Bacillati</taxon>
        <taxon>Bacillota</taxon>
        <taxon>Clostridia</taxon>
        <taxon>Lachnospirales</taxon>
        <taxon>Lachnospiraceae</taxon>
        <taxon>Mediterraneibacter</taxon>
    </lineage>
</organism>
<protein>
    <submittedName>
        <fullName evidence="2">Metallophosphoesterase</fullName>
    </submittedName>
</protein>
<sequence>MGYTYVMSDIHGMAHLLRKMLEKIRFSDEDRLYILGDMIDRGPDPAGVIELVAGKKNITALRGNHEDCFAEWYENVEDKIENRYFYNTYDVLTGSAETMVKIPRYVGWMKRLPLYKKLKTPDACYLLAHASTAGILKFWKRSKDGFIWDSSMVDRKRGIPGYISIVGHVPTFIIRGYPEEPARIWHSPDGTLIDVDCGAAFAYCGGRLGCLCLETMEEFYVSEKEDG</sequence>
<proteinExistence type="predicted"/>
<gene>
    <name evidence="2" type="ORF">H9757_05535</name>
</gene>
<dbReference type="Gene3D" id="3.60.21.10">
    <property type="match status" value="1"/>
</dbReference>
<dbReference type="SUPFAM" id="SSF56300">
    <property type="entry name" value="Metallo-dependent phosphatases"/>
    <property type="match status" value="1"/>
</dbReference>
<feature type="domain" description="Calcineurin-like phosphoesterase" evidence="1">
    <location>
        <begin position="5"/>
        <end position="108"/>
    </location>
</feature>
<dbReference type="InterPro" id="IPR029052">
    <property type="entry name" value="Metallo-depent_PP-like"/>
</dbReference>
<dbReference type="GO" id="GO:0110154">
    <property type="term" value="P:RNA decapping"/>
    <property type="evidence" value="ECO:0007669"/>
    <property type="project" value="TreeGrafter"/>
</dbReference>
<dbReference type="Pfam" id="PF00149">
    <property type="entry name" value="Metallophos"/>
    <property type="match status" value="1"/>
</dbReference>
<dbReference type="GO" id="GO:0005737">
    <property type="term" value="C:cytoplasm"/>
    <property type="evidence" value="ECO:0007669"/>
    <property type="project" value="TreeGrafter"/>
</dbReference>
<evidence type="ECO:0000313" key="3">
    <source>
        <dbReference type="Proteomes" id="UP000823894"/>
    </source>
</evidence>
<accession>A0A9D2NU43</accession>
<reference evidence="2" key="2">
    <citation type="submission" date="2021-04" db="EMBL/GenBank/DDBJ databases">
        <authorList>
            <person name="Gilroy R."/>
        </authorList>
    </citation>
    <scope>NUCLEOTIDE SEQUENCE</scope>
    <source>
        <strain evidence="2">ChiGjej1B1-1692</strain>
    </source>
</reference>
<comment type="caution">
    <text evidence="2">The sequence shown here is derived from an EMBL/GenBank/DDBJ whole genome shotgun (WGS) entry which is preliminary data.</text>
</comment>
<evidence type="ECO:0000259" key="1">
    <source>
        <dbReference type="Pfam" id="PF00149"/>
    </source>
</evidence>
<dbReference type="GO" id="GO:0016791">
    <property type="term" value="F:phosphatase activity"/>
    <property type="evidence" value="ECO:0007669"/>
    <property type="project" value="TreeGrafter"/>
</dbReference>
<evidence type="ECO:0000313" key="2">
    <source>
        <dbReference type="EMBL" id="HJC38507.1"/>
    </source>
</evidence>
<dbReference type="InterPro" id="IPR004843">
    <property type="entry name" value="Calcineurin-like_PHP"/>
</dbReference>
<dbReference type="PANTHER" id="PTHR42850">
    <property type="entry name" value="METALLOPHOSPHOESTERASE"/>
    <property type="match status" value="1"/>
</dbReference>
<dbReference type="Proteomes" id="UP000823894">
    <property type="component" value="Unassembled WGS sequence"/>
</dbReference>
<dbReference type="GO" id="GO:0008803">
    <property type="term" value="F:bis(5'-nucleosyl)-tetraphosphatase (symmetrical) activity"/>
    <property type="evidence" value="ECO:0007669"/>
    <property type="project" value="TreeGrafter"/>
</dbReference>
<dbReference type="InterPro" id="IPR050126">
    <property type="entry name" value="Ap4A_hydrolase"/>
</dbReference>
<dbReference type="EMBL" id="DWWK01000080">
    <property type="protein sequence ID" value="HJC38507.1"/>
    <property type="molecule type" value="Genomic_DNA"/>
</dbReference>
<reference evidence="2" key="1">
    <citation type="journal article" date="2021" name="PeerJ">
        <title>Extensive microbial diversity within the chicken gut microbiome revealed by metagenomics and culture.</title>
        <authorList>
            <person name="Gilroy R."/>
            <person name="Ravi A."/>
            <person name="Getino M."/>
            <person name="Pursley I."/>
            <person name="Horton D.L."/>
            <person name="Alikhan N.F."/>
            <person name="Baker D."/>
            <person name="Gharbi K."/>
            <person name="Hall N."/>
            <person name="Watson M."/>
            <person name="Adriaenssens E.M."/>
            <person name="Foster-Nyarko E."/>
            <person name="Jarju S."/>
            <person name="Secka A."/>
            <person name="Antonio M."/>
            <person name="Oren A."/>
            <person name="Chaudhuri R.R."/>
            <person name="La Ragione R."/>
            <person name="Hildebrand F."/>
            <person name="Pallen M.J."/>
        </authorList>
    </citation>
    <scope>NUCLEOTIDE SEQUENCE</scope>
    <source>
        <strain evidence="2">ChiGjej1B1-1692</strain>
    </source>
</reference>